<dbReference type="EMBL" id="CAJJDN010000048">
    <property type="protein sequence ID" value="CAD8085704.1"/>
    <property type="molecule type" value="Genomic_DNA"/>
</dbReference>
<protein>
    <submittedName>
        <fullName evidence="1">Uncharacterized protein</fullName>
    </submittedName>
</protein>
<sequence length="106" mass="13074">MECYEFRNEQGMSFNFFTCKMIFREQIQFSSYFSRSSKCLRKMIEWQEVLENDQQSYNGLQVFDQWNIVILNLKQAPIWIEKAIRKSFFWKSWSNITQYELIRLVI</sequence>
<reference evidence="1" key="1">
    <citation type="submission" date="2021-01" db="EMBL/GenBank/DDBJ databases">
        <authorList>
            <consortium name="Genoscope - CEA"/>
            <person name="William W."/>
        </authorList>
    </citation>
    <scope>NUCLEOTIDE SEQUENCE</scope>
</reference>
<dbReference type="AlphaFoldDB" id="A0A8S1NG70"/>
<comment type="caution">
    <text evidence="1">The sequence shown here is derived from an EMBL/GenBank/DDBJ whole genome shotgun (WGS) entry which is preliminary data.</text>
</comment>
<proteinExistence type="predicted"/>
<evidence type="ECO:0000313" key="2">
    <source>
        <dbReference type="Proteomes" id="UP000692954"/>
    </source>
</evidence>
<dbReference type="Proteomes" id="UP000692954">
    <property type="component" value="Unassembled WGS sequence"/>
</dbReference>
<keyword evidence="2" id="KW-1185">Reference proteome</keyword>
<evidence type="ECO:0000313" key="1">
    <source>
        <dbReference type="EMBL" id="CAD8085704.1"/>
    </source>
</evidence>
<organism evidence="1 2">
    <name type="scientific">Paramecium sonneborni</name>
    <dbReference type="NCBI Taxonomy" id="65129"/>
    <lineage>
        <taxon>Eukaryota</taxon>
        <taxon>Sar</taxon>
        <taxon>Alveolata</taxon>
        <taxon>Ciliophora</taxon>
        <taxon>Intramacronucleata</taxon>
        <taxon>Oligohymenophorea</taxon>
        <taxon>Peniculida</taxon>
        <taxon>Parameciidae</taxon>
        <taxon>Paramecium</taxon>
    </lineage>
</organism>
<gene>
    <name evidence="1" type="ORF">PSON_ATCC_30995.1.T0480306</name>
</gene>
<accession>A0A8S1NG70</accession>
<name>A0A8S1NG70_9CILI</name>